<dbReference type="PANTHER" id="PTHR46054">
    <property type="entry name" value="MATERNAL EFFECT PROTEIN STAUFEN"/>
    <property type="match status" value="1"/>
</dbReference>
<feature type="compositionally biased region" description="Basic residues" evidence="3">
    <location>
        <begin position="172"/>
        <end position="185"/>
    </location>
</feature>
<gene>
    <name evidence="5" type="ORF">TCAL_15256</name>
</gene>
<dbReference type="SUPFAM" id="SSF54768">
    <property type="entry name" value="dsRNA-binding domain-like"/>
    <property type="match status" value="2"/>
</dbReference>
<sequence length="321" mass="35740">MEFVFLEPANFVYNSAMKMWSKDDMRGNYRVKLEIAGMDFYGQADMPQLAKHNASRQALPVIQALPDMKDVLQQQAMSSSAISESDQQTSSPVEPVAPADAAIELNRISMCRDVAPEWEVLSESGPPHQKLFTLKCTFGEYSATGTARAKKMAKSLAAADILKILPPEWKAPHQKTKKKQKKRKATSSSESDEASKKACTDPSGPDSTPMIGPVIPTSPSKSKKEDTSSGKRVYEVVQVANPICALYEYANRAKLPDPVFECVSENLIKTWEKNGKLFRKLEFTFRLGFKDKEYFATAPLKKTAKTQVATEAWNLIRGELF</sequence>
<name>A0A553NFI3_TIGCA</name>
<feature type="compositionally biased region" description="Polar residues" evidence="3">
    <location>
        <begin position="75"/>
        <end position="92"/>
    </location>
</feature>
<organism evidence="5 6">
    <name type="scientific">Tigriopus californicus</name>
    <name type="common">Marine copepod</name>
    <dbReference type="NCBI Taxonomy" id="6832"/>
    <lineage>
        <taxon>Eukaryota</taxon>
        <taxon>Metazoa</taxon>
        <taxon>Ecdysozoa</taxon>
        <taxon>Arthropoda</taxon>
        <taxon>Crustacea</taxon>
        <taxon>Multicrustacea</taxon>
        <taxon>Hexanauplia</taxon>
        <taxon>Copepoda</taxon>
        <taxon>Harpacticoida</taxon>
        <taxon>Harpacticidae</taxon>
        <taxon>Tigriopus</taxon>
    </lineage>
</organism>
<evidence type="ECO:0000259" key="4">
    <source>
        <dbReference type="PROSITE" id="PS50137"/>
    </source>
</evidence>
<dbReference type="GO" id="GO:0003729">
    <property type="term" value="F:mRNA binding"/>
    <property type="evidence" value="ECO:0007669"/>
    <property type="project" value="TreeGrafter"/>
</dbReference>
<evidence type="ECO:0000256" key="1">
    <source>
        <dbReference type="ARBA" id="ARBA00022884"/>
    </source>
</evidence>
<protein>
    <recommendedName>
        <fullName evidence="4">DRBM domain-containing protein</fullName>
    </recommendedName>
</protein>
<evidence type="ECO:0000313" key="6">
    <source>
        <dbReference type="Proteomes" id="UP000318571"/>
    </source>
</evidence>
<dbReference type="CDD" id="cd00048">
    <property type="entry name" value="DSRM_SF"/>
    <property type="match status" value="1"/>
</dbReference>
<evidence type="ECO:0000256" key="3">
    <source>
        <dbReference type="SAM" id="MobiDB-lite"/>
    </source>
</evidence>
<dbReference type="GO" id="GO:0098964">
    <property type="term" value="P:anterograde dendritic transport of messenger ribonucleoprotein complex"/>
    <property type="evidence" value="ECO:0007669"/>
    <property type="project" value="TreeGrafter"/>
</dbReference>
<feature type="region of interest" description="Disordered" evidence="3">
    <location>
        <begin position="168"/>
        <end position="231"/>
    </location>
</feature>
<dbReference type="GO" id="GO:0005886">
    <property type="term" value="C:plasma membrane"/>
    <property type="evidence" value="ECO:0007669"/>
    <property type="project" value="TreeGrafter"/>
</dbReference>
<dbReference type="InterPro" id="IPR051740">
    <property type="entry name" value="DRBM-containing_protein"/>
</dbReference>
<dbReference type="GO" id="GO:0003725">
    <property type="term" value="F:double-stranded RNA binding"/>
    <property type="evidence" value="ECO:0007669"/>
    <property type="project" value="TreeGrafter"/>
</dbReference>
<dbReference type="PANTHER" id="PTHR46054:SF3">
    <property type="entry name" value="MATERNAL EFFECT PROTEIN STAUFEN"/>
    <property type="match status" value="1"/>
</dbReference>
<dbReference type="GO" id="GO:0043025">
    <property type="term" value="C:neuronal cell body"/>
    <property type="evidence" value="ECO:0007669"/>
    <property type="project" value="TreeGrafter"/>
</dbReference>
<dbReference type="InterPro" id="IPR014720">
    <property type="entry name" value="dsRBD_dom"/>
</dbReference>
<dbReference type="Gene3D" id="3.30.160.20">
    <property type="match status" value="2"/>
</dbReference>
<dbReference type="STRING" id="6832.A0A553NFI3"/>
<dbReference type="Proteomes" id="UP000318571">
    <property type="component" value="Chromosome 10"/>
</dbReference>
<dbReference type="EMBL" id="VCGU01000458">
    <property type="protein sequence ID" value="TRY64191.1"/>
    <property type="molecule type" value="Genomic_DNA"/>
</dbReference>
<dbReference type="GO" id="GO:0008298">
    <property type="term" value="P:intracellular mRNA localization"/>
    <property type="evidence" value="ECO:0007669"/>
    <property type="project" value="TreeGrafter"/>
</dbReference>
<dbReference type="GO" id="GO:0032839">
    <property type="term" value="C:dendrite cytoplasm"/>
    <property type="evidence" value="ECO:0007669"/>
    <property type="project" value="GOC"/>
</dbReference>
<evidence type="ECO:0000256" key="2">
    <source>
        <dbReference type="PROSITE-ProRule" id="PRU00266"/>
    </source>
</evidence>
<keyword evidence="1 2" id="KW-0694">RNA-binding</keyword>
<dbReference type="FunFam" id="3.30.160.20:FF:000007">
    <property type="entry name" value="Double-stranded RNA-binding protein Staufen homolog 1"/>
    <property type="match status" value="1"/>
</dbReference>
<feature type="region of interest" description="Disordered" evidence="3">
    <location>
        <begin position="75"/>
        <end position="95"/>
    </location>
</feature>
<dbReference type="AlphaFoldDB" id="A0A553NFI3"/>
<keyword evidence="6" id="KW-1185">Reference proteome</keyword>
<dbReference type="GO" id="GO:0007281">
    <property type="term" value="P:germ cell development"/>
    <property type="evidence" value="ECO:0007669"/>
    <property type="project" value="TreeGrafter"/>
</dbReference>
<dbReference type="Pfam" id="PF00035">
    <property type="entry name" value="dsrm"/>
    <property type="match status" value="1"/>
</dbReference>
<feature type="domain" description="DRBM" evidence="4">
    <location>
        <begin position="100"/>
        <end position="167"/>
    </location>
</feature>
<dbReference type="GO" id="GO:0035418">
    <property type="term" value="P:protein localization to synapse"/>
    <property type="evidence" value="ECO:0007669"/>
    <property type="project" value="TreeGrafter"/>
</dbReference>
<comment type="caution">
    <text evidence="5">The sequence shown here is derived from an EMBL/GenBank/DDBJ whole genome shotgun (WGS) entry which is preliminary data.</text>
</comment>
<dbReference type="GO" id="GO:0010494">
    <property type="term" value="C:cytoplasmic stress granule"/>
    <property type="evidence" value="ECO:0007669"/>
    <property type="project" value="TreeGrafter"/>
</dbReference>
<dbReference type="PROSITE" id="PS50137">
    <property type="entry name" value="DS_RBD"/>
    <property type="match status" value="1"/>
</dbReference>
<dbReference type="SMART" id="SM00358">
    <property type="entry name" value="DSRM"/>
    <property type="match status" value="2"/>
</dbReference>
<accession>A0A553NFI3</accession>
<proteinExistence type="predicted"/>
<evidence type="ECO:0000313" key="5">
    <source>
        <dbReference type="EMBL" id="TRY64191.1"/>
    </source>
</evidence>
<reference evidence="5 6" key="1">
    <citation type="journal article" date="2018" name="Nat. Ecol. Evol.">
        <title>Genomic signatures of mitonuclear coevolution across populations of Tigriopus californicus.</title>
        <authorList>
            <person name="Barreto F.S."/>
            <person name="Watson E.T."/>
            <person name="Lima T.G."/>
            <person name="Willett C.S."/>
            <person name="Edmands S."/>
            <person name="Li W."/>
            <person name="Burton R.S."/>
        </authorList>
    </citation>
    <scope>NUCLEOTIDE SEQUENCE [LARGE SCALE GENOMIC DNA]</scope>
    <source>
        <strain evidence="5 6">San Diego</strain>
    </source>
</reference>
<feature type="compositionally biased region" description="Basic and acidic residues" evidence="3">
    <location>
        <begin position="222"/>
        <end position="231"/>
    </location>
</feature>